<proteinExistence type="predicted"/>
<dbReference type="GO" id="GO:0008168">
    <property type="term" value="F:methyltransferase activity"/>
    <property type="evidence" value="ECO:0007669"/>
    <property type="project" value="UniProtKB-KW"/>
</dbReference>
<keyword evidence="4" id="KW-1185">Reference proteome</keyword>
<dbReference type="Pfam" id="PF13489">
    <property type="entry name" value="Methyltransf_23"/>
    <property type="match status" value="1"/>
</dbReference>
<evidence type="ECO:0000313" key="4">
    <source>
        <dbReference type="Proteomes" id="UP000289193"/>
    </source>
</evidence>
<dbReference type="KEGG" id="hbv:ABIV_2168"/>
<evidence type="ECO:0000313" key="2">
    <source>
        <dbReference type="EMBL" id="RXK10243.1"/>
    </source>
</evidence>
<dbReference type="EMBL" id="PDKM01000003">
    <property type="protein sequence ID" value="RXK10243.1"/>
    <property type="molecule type" value="Genomic_DNA"/>
</dbReference>
<evidence type="ECO:0000313" key="3">
    <source>
        <dbReference type="Proteomes" id="UP000253850"/>
    </source>
</evidence>
<dbReference type="AlphaFoldDB" id="A0AAX2AA94"/>
<dbReference type="Proteomes" id="UP000253850">
    <property type="component" value="Chromosome"/>
</dbReference>
<dbReference type="InterPro" id="IPR029063">
    <property type="entry name" value="SAM-dependent_MTases_sf"/>
</dbReference>
<dbReference type="PANTHER" id="PTHR43861:SF6">
    <property type="entry name" value="METHYLTRANSFERASE TYPE 11"/>
    <property type="match status" value="1"/>
</dbReference>
<gene>
    <name evidence="1" type="ORF">ABIV_2168</name>
    <name evidence="2" type="ORF">CRV05_07655</name>
</gene>
<dbReference type="GO" id="GO:0032259">
    <property type="term" value="P:methylation"/>
    <property type="evidence" value="ECO:0007669"/>
    <property type="project" value="UniProtKB-KW"/>
</dbReference>
<dbReference type="Gene3D" id="2.20.25.110">
    <property type="entry name" value="S-adenosyl-L-methionine-dependent methyltransferases"/>
    <property type="match status" value="1"/>
</dbReference>
<reference evidence="2 4" key="1">
    <citation type="submission" date="2017-10" db="EMBL/GenBank/DDBJ databases">
        <title>Genomics of the genus Arcobacter.</title>
        <authorList>
            <person name="Perez-Cataluna A."/>
            <person name="Figueras M.J."/>
        </authorList>
    </citation>
    <scope>NUCLEOTIDE SEQUENCE [LARGE SCALE GENOMIC DNA]</scope>
    <source>
        <strain evidence="2 4">CECT 7835</strain>
    </source>
</reference>
<dbReference type="EMBL" id="CP031217">
    <property type="protein sequence ID" value="AXH13143.1"/>
    <property type="molecule type" value="Genomic_DNA"/>
</dbReference>
<dbReference type="Proteomes" id="UP000289193">
    <property type="component" value="Unassembled WGS sequence"/>
</dbReference>
<reference evidence="1 3" key="2">
    <citation type="submission" date="2018-07" db="EMBL/GenBank/DDBJ databases">
        <title>Complete genome of the Arcobacter bivalviorum type strain LMG 26154.</title>
        <authorList>
            <person name="Miller W.G."/>
            <person name="Yee E."/>
            <person name="Bono J.L."/>
        </authorList>
    </citation>
    <scope>NUCLEOTIDE SEQUENCE [LARGE SCALE GENOMIC DNA]</scope>
    <source>
        <strain evidence="1 3">LMG 26154</strain>
    </source>
</reference>
<name>A0AAX2AA94_9BACT</name>
<evidence type="ECO:0000313" key="1">
    <source>
        <dbReference type="EMBL" id="AXH13143.1"/>
    </source>
</evidence>
<dbReference type="CDD" id="cd02440">
    <property type="entry name" value="AdoMet_MTases"/>
    <property type="match status" value="1"/>
</dbReference>
<protein>
    <submittedName>
        <fullName evidence="2">Methyltransferase</fullName>
    </submittedName>
</protein>
<dbReference type="Gene3D" id="3.40.50.150">
    <property type="entry name" value="Vaccinia Virus protein VP39"/>
    <property type="match status" value="1"/>
</dbReference>
<keyword evidence="2" id="KW-0808">Transferase</keyword>
<accession>A0AAX2AA94</accession>
<dbReference type="PANTHER" id="PTHR43861">
    <property type="entry name" value="TRANS-ACONITATE 2-METHYLTRANSFERASE-RELATED"/>
    <property type="match status" value="1"/>
</dbReference>
<dbReference type="RefSeq" id="WP_114839938.1">
    <property type="nucleotide sequence ID" value="NZ_CP031217.1"/>
</dbReference>
<keyword evidence="2" id="KW-0489">Methyltransferase</keyword>
<sequence>MGLNLYSKIEPFLDFQDEVYNLHNEFMSIVFDKELDNILDVGCGQGFFIESLNLNQKKAYGIDLSSEQIEACKQRGVENVACIDLKDVKEKYDCATAIFDVINYIPKDSLKEFFENIYKALNDKGYFIFDVNTLYGFEEIAQGCITIDFEDKFIGIDAIYEDEKLITNLTLFTKQENENFKKESDFITQYYHSKDRLKKMLKKVGFEVEELRDFNLHSDEKADKQIYICKK</sequence>
<organism evidence="2 4">
    <name type="scientific">Halarcobacter bivalviorum</name>
    <dbReference type="NCBI Taxonomy" id="663364"/>
    <lineage>
        <taxon>Bacteria</taxon>
        <taxon>Pseudomonadati</taxon>
        <taxon>Campylobacterota</taxon>
        <taxon>Epsilonproteobacteria</taxon>
        <taxon>Campylobacterales</taxon>
        <taxon>Arcobacteraceae</taxon>
        <taxon>Halarcobacter</taxon>
    </lineage>
</organism>
<dbReference type="SUPFAM" id="SSF53335">
    <property type="entry name" value="S-adenosyl-L-methionine-dependent methyltransferases"/>
    <property type="match status" value="1"/>
</dbReference>